<evidence type="ECO:0000313" key="1">
    <source>
        <dbReference type="EMBL" id="MFC5006952.1"/>
    </source>
</evidence>
<organism evidence="1 2">
    <name type="scientific">Dactylosporangium cerinum</name>
    <dbReference type="NCBI Taxonomy" id="1434730"/>
    <lineage>
        <taxon>Bacteria</taxon>
        <taxon>Bacillati</taxon>
        <taxon>Actinomycetota</taxon>
        <taxon>Actinomycetes</taxon>
        <taxon>Micromonosporales</taxon>
        <taxon>Micromonosporaceae</taxon>
        <taxon>Dactylosporangium</taxon>
    </lineage>
</organism>
<gene>
    <name evidence="1" type="ORF">ACFPIJ_55225</name>
</gene>
<keyword evidence="2" id="KW-1185">Reference proteome</keyword>
<dbReference type="InterPro" id="IPR046251">
    <property type="entry name" value="DUF6284"/>
</dbReference>
<dbReference type="EMBL" id="JBHSIU010000110">
    <property type="protein sequence ID" value="MFC5006952.1"/>
    <property type="molecule type" value="Genomic_DNA"/>
</dbReference>
<evidence type="ECO:0000313" key="2">
    <source>
        <dbReference type="Proteomes" id="UP001595912"/>
    </source>
</evidence>
<dbReference type="Proteomes" id="UP001595912">
    <property type="component" value="Unassembled WGS sequence"/>
</dbReference>
<comment type="caution">
    <text evidence="1">The sequence shown here is derived from an EMBL/GenBank/DDBJ whole genome shotgun (WGS) entry which is preliminary data.</text>
</comment>
<name>A0ABV9WFE0_9ACTN</name>
<protein>
    <submittedName>
        <fullName evidence="1">DUF6284 family protein</fullName>
    </submittedName>
</protein>
<reference evidence="2" key="1">
    <citation type="journal article" date="2019" name="Int. J. Syst. Evol. Microbiol.">
        <title>The Global Catalogue of Microorganisms (GCM) 10K type strain sequencing project: providing services to taxonomists for standard genome sequencing and annotation.</title>
        <authorList>
            <consortium name="The Broad Institute Genomics Platform"/>
            <consortium name="The Broad Institute Genome Sequencing Center for Infectious Disease"/>
            <person name="Wu L."/>
            <person name="Ma J."/>
        </authorList>
    </citation>
    <scope>NUCLEOTIDE SEQUENCE [LARGE SCALE GENOMIC DNA]</scope>
    <source>
        <strain evidence="2">CGMCC 4.7152</strain>
    </source>
</reference>
<sequence>MIYERDDPTPADLDAIEDEWPLIEAEMDLLDLQVSILAGHGRVDDLEAQRLRNARATVVRESLAFYKRRFNAQRPAA</sequence>
<dbReference type="RefSeq" id="WP_380127602.1">
    <property type="nucleotide sequence ID" value="NZ_JBHSIU010000110.1"/>
</dbReference>
<dbReference type="Pfam" id="PF19801">
    <property type="entry name" value="DUF6284"/>
    <property type="match status" value="1"/>
</dbReference>
<accession>A0ABV9WFE0</accession>
<proteinExistence type="predicted"/>